<keyword evidence="1" id="KW-0732">Signal</keyword>
<feature type="chain" id="PRO_5002078353" evidence="1">
    <location>
        <begin position="19"/>
        <end position="118"/>
    </location>
</feature>
<keyword evidence="3" id="KW-1185">Reference proteome</keyword>
<evidence type="ECO:0000313" key="3">
    <source>
        <dbReference type="Proteomes" id="UP000030816"/>
    </source>
</evidence>
<protein>
    <submittedName>
        <fullName evidence="2">Uncharacterized protein</fullName>
    </submittedName>
</protein>
<name>A0A0B2WMN8_METAS</name>
<dbReference type="EMBL" id="AZHE01000030">
    <property type="protein sequence ID" value="KHN94737.1"/>
    <property type="molecule type" value="Genomic_DNA"/>
</dbReference>
<sequence>MHALLLLCLATPIAPALAWPVGLRAFRPACPVYIRAPACEHPLPIEIACGACPCPKATGAPSSPPAVEQPSSPVNVTALHAHHARAQPPVEQQAQSINMTFARPYVQHMQRNGKWSIG</sequence>
<dbReference type="HOGENOM" id="CLU_2073696_0_0_1"/>
<proteinExistence type="predicted"/>
<gene>
    <name evidence="2" type="ORF">MAM_07333</name>
</gene>
<evidence type="ECO:0000313" key="2">
    <source>
        <dbReference type="EMBL" id="KHN94737.1"/>
    </source>
</evidence>
<evidence type="ECO:0000256" key="1">
    <source>
        <dbReference type="SAM" id="SignalP"/>
    </source>
</evidence>
<dbReference type="AlphaFoldDB" id="A0A0B2WMN8"/>
<dbReference type="Proteomes" id="UP000030816">
    <property type="component" value="Unassembled WGS sequence"/>
</dbReference>
<accession>A0A0B2WMN8</accession>
<comment type="caution">
    <text evidence="2">The sequence shown here is derived from an EMBL/GenBank/DDBJ whole genome shotgun (WGS) entry which is preliminary data.</text>
</comment>
<reference evidence="2 3" key="1">
    <citation type="journal article" date="2014" name="Proc. Natl. Acad. Sci. U.S.A.">
        <title>Trajectory and genomic determinants of fungal-pathogen speciation and host adaptation.</title>
        <authorList>
            <person name="Hu X."/>
            <person name="Xiao G."/>
            <person name="Zheng P."/>
            <person name="Shang Y."/>
            <person name="Su Y."/>
            <person name="Zhang X."/>
            <person name="Liu X."/>
            <person name="Zhan S."/>
            <person name="St Leger R.J."/>
            <person name="Wang C."/>
        </authorList>
    </citation>
    <scope>NUCLEOTIDE SEQUENCE [LARGE SCALE GENOMIC DNA]</scope>
    <source>
        <strain evidence="2 3">ARSEF 1941</strain>
    </source>
</reference>
<organism evidence="2 3">
    <name type="scientific">Metarhizium album (strain ARSEF 1941)</name>
    <dbReference type="NCBI Taxonomy" id="1081103"/>
    <lineage>
        <taxon>Eukaryota</taxon>
        <taxon>Fungi</taxon>
        <taxon>Dikarya</taxon>
        <taxon>Ascomycota</taxon>
        <taxon>Pezizomycotina</taxon>
        <taxon>Sordariomycetes</taxon>
        <taxon>Hypocreomycetidae</taxon>
        <taxon>Hypocreales</taxon>
        <taxon>Clavicipitaceae</taxon>
        <taxon>Metarhizium</taxon>
    </lineage>
</organism>
<dbReference type="GeneID" id="63741788"/>
<dbReference type="RefSeq" id="XP_040675803.1">
    <property type="nucleotide sequence ID" value="XM_040826131.1"/>
</dbReference>
<feature type="signal peptide" evidence="1">
    <location>
        <begin position="1"/>
        <end position="18"/>
    </location>
</feature>